<keyword evidence="4 9" id="KW-0812">Transmembrane</keyword>
<name>A0ABW7ULT2_9ACTN</name>
<reference evidence="10 11" key="1">
    <citation type="submission" date="2024-10" db="EMBL/GenBank/DDBJ databases">
        <title>The Natural Products Discovery Center: Release of the First 8490 Sequenced Strains for Exploring Actinobacteria Biosynthetic Diversity.</title>
        <authorList>
            <person name="Kalkreuter E."/>
            <person name="Kautsar S.A."/>
            <person name="Yang D."/>
            <person name="Bader C.D."/>
            <person name="Teijaro C.N."/>
            <person name="Fluegel L."/>
            <person name="Davis C.M."/>
            <person name="Simpson J.R."/>
            <person name="Lauterbach L."/>
            <person name="Steele A.D."/>
            <person name="Gui C."/>
            <person name="Meng S."/>
            <person name="Li G."/>
            <person name="Viehrig K."/>
            <person name="Ye F."/>
            <person name="Su P."/>
            <person name="Kiefer A.F."/>
            <person name="Nichols A."/>
            <person name="Cepeda A.J."/>
            <person name="Yan W."/>
            <person name="Fan B."/>
            <person name="Jiang Y."/>
            <person name="Adhikari A."/>
            <person name="Zheng C.-J."/>
            <person name="Schuster L."/>
            <person name="Cowan T.M."/>
            <person name="Smanski M.J."/>
            <person name="Chevrette M.G."/>
            <person name="De Carvalho L.P.S."/>
            <person name="Shen B."/>
        </authorList>
    </citation>
    <scope>NUCLEOTIDE SEQUENCE [LARGE SCALE GENOMIC DNA]</scope>
    <source>
        <strain evidence="10 11">NPDC020327</strain>
    </source>
</reference>
<organism evidence="10 11">
    <name type="scientific">Streptomyces pathocidini</name>
    <dbReference type="NCBI Taxonomy" id="1650571"/>
    <lineage>
        <taxon>Bacteria</taxon>
        <taxon>Bacillati</taxon>
        <taxon>Actinomycetota</taxon>
        <taxon>Actinomycetes</taxon>
        <taxon>Kitasatosporales</taxon>
        <taxon>Streptomycetaceae</taxon>
        <taxon>Streptomyces</taxon>
    </lineage>
</organism>
<feature type="transmembrane region" description="Helical" evidence="9">
    <location>
        <begin position="203"/>
        <end position="223"/>
    </location>
</feature>
<evidence type="ECO:0000256" key="5">
    <source>
        <dbReference type="ARBA" id="ARBA00022989"/>
    </source>
</evidence>
<dbReference type="PIRSF" id="PIRSF010361">
    <property type="entry name" value="UCP010361"/>
    <property type="match status" value="1"/>
</dbReference>
<comment type="caution">
    <text evidence="10">The sequence shown here is derived from an EMBL/GenBank/DDBJ whole genome shotgun (WGS) entry which is preliminary data.</text>
</comment>
<gene>
    <name evidence="10" type="ORF">ACH429_05680</name>
</gene>
<sequence length="444" mass="47688">MVTDAPTVTGPEKAAERPGTARGAAPPTARTESVVPASDQPGSRLAWFRPHTWPRDWLLLGAYWAASRLLMLALLRQGGLDIAREVHVLYTRWEGELRGGSYPVGDVSWQYPPGAALVMLAPGLVPAASYFQGFVLLMLAADAAVLLALAWAAHRRRGHSLAGAWLWALGLPLLLSLPYARYDLLVTAVAVLALLALPARPRLGGALAGLATVIKVWPVLTVLGTPRGRTTRDAWLALAASAGALLLLLGTAFRGAFDFFLAQQERGVEIESMGGAVLHTARLLGWPGGVRHQYGSFEFIGPYVPEVALASLLLTAAAFGWLLLWRMRARRWTEATPYDAALAAVLLFTVTSRVISPQYLIWLIGLAAVCLTVGQTTQRPTAVLLLPAAATTTVDYPLFFGAVLDGSWQGVTVVLLRNGLLLAAALLSCVRLWRATVPRRRPSP</sequence>
<keyword evidence="2" id="KW-1003">Cell membrane</keyword>
<keyword evidence="6 9" id="KW-0472">Membrane</keyword>
<feature type="compositionally biased region" description="Low complexity" evidence="8">
    <location>
        <begin position="17"/>
        <end position="32"/>
    </location>
</feature>
<evidence type="ECO:0000256" key="4">
    <source>
        <dbReference type="ARBA" id="ARBA00022692"/>
    </source>
</evidence>
<keyword evidence="11" id="KW-1185">Reference proteome</keyword>
<comment type="subcellular location">
    <subcellularLocation>
        <location evidence="1">Cell membrane</location>
        <topology evidence="1">Multi-pass membrane protein</topology>
    </subcellularLocation>
</comment>
<dbReference type="InterPro" id="IPR016570">
    <property type="entry name" value="UCP010361"/>
</dbReference>
<evidence type="ECO:0000256" key="7">
    <source>
        <dbReference type="ARBA" id="ARBA00024033"/>
    </source>
</evidence>
<dbReference type="RefSeq" id="WP_398718073.1">
    <property type="nucleotide sequence ID" value="NZ_JBIRWE010000002.1"/>
</dbReference>
<keyword evidence="3" id="KW-0808">Transferase</keyword>
<evidence type="ECO:0000256" key="3">
    <source>
        <dbReference type="ARBA" id="ARBA00022679"/>
    </source>
</evidence>
<feature type="transmembrane region" description="Helical" evidence="9">
    <location>
        <begin position="164"/>
        <end position="197"/>
    </location>
</feature>
<evidence type="ECO:0000256" key="1">
    <source>
        <dbReference type="ARBA" id="ARBA00004651"/>
    </source>
</evidence>
<feature type="transmembrane region" description="Helical" evidence="9">
    <location>
        <begin position="410"/>
        <end position="433"/>
    </location>
</feature>
<feature type="transmembrane region" description="Helical" evidence="9">
    <location>
        <begin position="307"/>
        <end position="325"/>
    </location>
</feature>
<evidence type="ECO:0000256" key="9">
    <source>
        <dbReference type="SAM" id="Phobius"/>
    </source>
</evidence>
<protein>
    <submittedName>
        <fullName evidence="10">Glycosyltransferase 87 family protein</fullName>
    </submittedName>
</protein>
<evidence type="ECO:0000256" key="6">
    <source>
        <dbReference type="ARBA" id="ARBA00023136"/>
    </source>
</evidence>
<keyword evidence="5 9" id="KW-1133">Transmembrane helix</keyword>
<proteinExistence type="inferred from homology"/>
<feature type="transmembrane region" description="Helical" evidence="9">
    <location>
        <begin position="235"/>
        <end position="257"/>
    </location>
</feature>
<evidence type="ECO:0000313" key="10">
    <source>
        <dbReference type="EMBL" id="MFI1963619.1"/>
    </source>
</evidence>
<evidence type="ECO:0000256" key="8">
    <source>
        <dbReference type="SAM" id="MobiDB-lite"/>
    </source>
</evidence>
<feature type="region of interest" description="Disordered" evidence="8">
    <location>
        <begin position="1"/>
        <end position="40"/>
    </location>
</feature>
<dbReference type="InterPro" id="IPR018584">
    <property type="entry name" value="GT87"/>
</dbReference>
<evidence type="ECO:0000313" key="11">
    <source>
        <dbReference type="Proteomes" id="UP001611548"/>
    </source>
</evidence>
<feature type="transmembrane region" description="Helical" evidence="9">
    <location>
        <begin position="130"/>
        <end position="152"/>
    </location>
</feature>
<accession>A0ABW7ULT2</accession>
<dbReference type="Proteomes" id="UP001611548">
    <property type="component" value="Unassembled WGS sequence"/>
</dbReference>
<evidence type="ECO:0000256" key="2">
    <source>
        <dbReference type="ARBA" id="ARBA00022475"/>
    </source>
</evidence>
<comment type="similarity">
    <text evidence="7">Belongs to the glycosyltransferase 87 family.</text>
</comment>
<dbReference type="Pfam" id="PF09594">
    <property type="entry name" value="GT87"/>
    <property type="match status" value="1"/>
</dbReference>
<feature type="transmembrane region" description="Helical" evidence="9">
    <location>
        <begin position="384"/>
        <end position="404"/>
    </location>
</feature>
<dbReference type="EMBL" id="JBIRWE010000002">
    <property type="protein sequence ID" value="MFI1963619.1"/>
    <property type="molecule type" value="Genomic_DNA"/>
</dbReference>